<protein>
    <submittedName>
        <fullName evidence="1">Uncharacterized protein</fullName>
    </submittedName>
</protein>
<evidence type="ECO:0000313" key="1">
    <source>
        <dbReference type="EMBL" id="WCL94752.1"/>
    </source>
</evidence>
<dbReference type="GeneID" id="66895699"/>
<dbReference type="RefSeq" id="WP_147408387.1">
    <property type="nucleotide sequence ID" value="NZ_CP116810.1"/>
</dbReference>
<proteinExistence type="predicted"/>
<reference evidence="1 2" key="1">
    <citation type="journal article" date="2004" name="Nat. Biotechnol.">
        <title>Complete genome sequence of the metabolically versatile photosynthetic bacterium Rhodopseudomonas palustris.</title>
        <authorList>
            <person name="Larimer F.W."/>
            <person name="Chain P."/>
            <person name="Hauser L."/>
            <person name="Lamerdin J."/>
            <person name="Malfatti S."/>
            <person name="Do L."/>
            <person name="Land M.L."/>
            <person name="Pelletier D.A."/>
            <person name="Beatty J.T."/>
            <person name="Lang A.S."/>
            <person name="Tabita F.R."/>
            <person name="Gibson J.L."/>
            <person name="Hanson T.E."/>
            <person name="Bobst C."/>
            <person name="Torres J.L."/>
            <person name="Peres C."/>
            <person name="Harrison F.H."/>
            <person name="Gibson J."/>
            <person name="Harwood C.S."/>
        </authorList>
    </citation>
    <scope>NUCLEOTIDE SEQUENCE [LARGE SCALE GENOMIC DNA]</scope>
    <source>
        <strain evidence="2">ATCC BAA-98 / CGA009</strain>
    </source>
</reference>
<sequence>MFEQIGRNLDRAVPWEWLDELILGRGDRLLVAVSDAAWRKQVLVTQYSSYEVERAFSEADDMLRGHAADGLDPISSVRETLADWSERARSFQQHEFFAERGHSIDVCVGAVLALQRSRRAEIDGLLASKQAPALLIALSSLGATPHNPCSLGVMVIAVQDWARPNGPVAGHA</sequence>
<accession>A0AAF0BT70</accession>
<keyword evidence="2" id="KW-1185">Reference proteome</keyword>
<dbReference type="KEGG" id="rpa:TX73_023630"/>
<dbReference type="EMBL" id="CP116810">
    <property type="protein sequence ID" value="WCL94752.1"/>
    <property type="molecule type" value="Genomic_DNA"/>
</dbReference>
<name>A0AAF0BT70_RHOPA</name>
<organism evidence="1 2">
    <name type="scientific">Rhodopseudomonas palustris (strain ATCC BAA-98 / CGA009)</name>
    <dbReference type="NCBI Taxonomy" id="258594"/>
    <lineage>
        <taxon>Bacteria</taxon>
        <taxon>Pseudomonadati</taxon>
        <taxon>Pseudomonadota</taxon>
        <taxon>Alphaproteobacteria</taxon>
        <taxon>Hyphomicrobiales</taxon>
        <taxon>Nitrobacteraceae</taxon>
        <taxon>Rhodopseudomonas</taxon>
    </lineage>
</organism>
<dbReference type="Proteomes" id="UP000001426">
    <property type="component" value="Chromosome"/>
</dbReference>
<dbReference type="AlphaFoldDB" id="A0AAF0BT70"/>
<gene>
    <name evidence="1" type="ORF">TX73_023630</name>
</gene>
<evidence type="ECO:0000313" key="2">
    <source>
        <dbReference type="Proteomes" id="UP000001426"/>
    </source>
</evidence>